<feature type="compositionally biased region" description="Low complexity" evidence="1">
    <location>
        <begin position="121"/>
        <end position="147"/>
    </location>
</feature>
<accession>A0A8B6X3Y4</accession>
<feature type="transmembrane region" description="Helical" evidence="2">
    <location>
        <begin position="1050"/>
        <end position="1067"/>
    </location>
</feature>
<dbReference type="OrthoDB" id="207428at2"/>
<dbReference type="PANTHER" id="PTHR38434:SF1">
    <property type="entry name" value="BLL2549 PROTEIN"/>
    <property type="match status" value="1"/>
</dbReference>
<dbReference type="InterPro" id="IPR019286">
    <property type="entry name" value="DUF2339_TM"/>
</dbReference>
<dbReference type="Pfam" id="PF10101">
    <property type="entry name" value="DUF2339"/>
    <property type="match status" value="1"/>
</dbReference>
<evidence type="ECO:0000256" key="2">
    <source>
        <dbReference type="SAM" id="Phobius"/>
    </source>
</evidence>
<dbReference type="RefSeq" id="WP_028311082.1">
    <property type="nucleotide sequence ID" value="NZ_AXWS01000008.1"/>
</dbReference>
<feature type="transmembrane region" description="Helical" evidence="2">
    <location>
        <begin position="770"/>
        <end position="789"/>
    </location>
</feature>
<evidence type="ECO:0000313" key="4">
    <source>
        <dbReference type="RefSeq" id="WP_028311082.1"/>
    </source>
</evidence>
<feature type="transmembrane region" description="Helical" evidence="2">
    <location>
        <begin position="373"/>
        <end position="391"/>
    </location>
</feature>
<feature type="transmembrane region" description="Helical" evidence="2">
    <location>
        <begin position="325"/>
        <end position="342"/>
    </location>
</feature>
<name>A0A8B6X3Y4_9BURK</name>
<feature type="transmembrane region" description="Helical" evidence="2">
    <location>
        <begin position="572"/>
        <end position="589"/>
    </location>
</feature>
<feature type="transmembrane region" description="Helical" evidence="2">
    <location>
        <begin position="6"/>
        <end position="31"/>
    </location>
</feature>
<protein>
    <submittedName>
        <fullName evidence="4">DUF2339 domain-containing protein</fullName>
    </submittedName>
</protein>
<evidence type="ECO:0000256" key="1">
    <source>
        <dbReference type="SAM" id="MobiDB-lite"/>
    </source>
</evidence>
<keyword evidence="3" id="KW-1185">Reference proteome</keyword>
<feature type="transmembrane region" description="Helical" evidence="2">
    <location>
        <begin position="884"/>
        <end position="903"/>
    </location>
</feature>
<feature type="transmembrane region" description="Helical" evidence="2">
    <location>
        <begin position="678"/>
        <end position="699"/>
    </location>
</feature>
<keyword evidence="2" id="KW-1133">Transmembrane helix</keyword>
<feature type="region of interest" description="Disordered" evidence="1">
    <location>
        <begin position="488"/>
        <end position="508"/>
    </location>
</feature>
<feature type="transmembrane region" description="Helical" evidence="2">
    <location>
        <begin position="843"/>
        <end position="863"/>
    </location>
</feature>
<feature type="region of interest" description="Disordered" evidence="1">
    <location>
        <begin position="1072"/>
        <end position="1094"/>
    </location>
</feature>
<feature type="transmembrane region" description="Helical" evidence="2">
    <location>
        <begin position="1020"/>
        <end position="1038"/>
    </location>
</feature>
<dbReference type="PANTHER" id="PTHR38434">
    <property type="entry name" value="BLL2549 PROTEIN"/>
    <property type="match status" value="1"/>
</dbReference>
<dbReference type="Proteomes" id="UP000675920">
    <property type="component" value="Unplaced"/>
</dbReference>
<organism evidence="3 4">
    <name type="scientific">Derxia gummosa DSM 723</name>
    <dbReference type="NCBI Taxonomy" id="1121388"/>
    <lineage>
        <taxon>Bacteria</taxon>
        <taxon>Pseudomonadati</taxon>
        <taxon>Pseudomonadota</taxon>
        <taxon>Betaproteobacteria</taxon>
        <taxon>Burkholderiales</taxon>
        <taxon>Alcaligenaceae</taxon>
        <taxon>Derxia</taxon>
    </lineage>
</organism>
<feature type="transmembrane region" description="Helical" evidence="2">
    <location>
        <begin position="810"/>
        <end position="831"/>
    </location>
</feature>
<feature type="transmembrane region" description="Helical" evidence="2">
    <location>
        <begin position="456"/>
        <end position="472"/>
    </location>
</feature>
<keyword evidence="2" id="KW-0472">Membrane</keyword>
<reference evidence="4" key="1">
    <citation type="submission" date="2025-08" db="UniProtKB">
        <authorList>
            <consortium name="RefSeq"/>
        </authorList>
    </citation>
    <scope>IDENTIFICATION</scope>
</reference>
<feature type="transmembrane region" description="Helical" evidence="2">
    <location>
        <begin position="297"/>
        <end position="318"/>
    </location>
</feature>
<feature type="transmembrane region" description="Helical" evidence="2">
    <location>
        <begin position="433"/>
        <end position="450"/>
    </location>
</feature>
<feature type="transmembrane region" description="Helical" evidence="2">
    <location>
        <begin position="215"/>
        <end position="234"/>
    </location>
</feature>
<feature type="region of interest" description="Disordered" evidence="1">
    <location>
        <begin position="634"/>
        <end position="658"/>
    </location>
</feature>
<feature type="transmembrane region" description="Helical" evidence="2">
    <location>
        <begin position="992"/>
        <end position="1013"/>
    </location>
</feature>
<dbReference type="AlphaFoldDB" id="A0A8B6X3Y4"/>
<feature type="transmembrane region" description="Helical" evidence="2">
    <location>
        <begin position="950"/>
        <end position="972"/>
    </location>
</feature>
<feature type="transmembrane region" description="Helical" evidence="2">
    <location>
        <begin position="348"/>
        <end position="366"/>
    </location>
</feature>
<sequence length="1094" mass="114396">MLLWGLFWGALAGAIADGFMSAVAGAVLGALAGLTLRAVVRGEIESQTAELLHRARADALAEAAAVATAQERRSAPDSPRPDSAAPEIPRPDIPAPEAATRVPSALPPRAAPDPDFDLDPDFAPAAAQALASAPPDAAATTAPIPAGTAPPPVAPPAIAGQPVTPPPVAPPSVADAPAPRPPAPRPRRTPADAAALPEPVDLAARLRDWLFGGNAVVRVGALLIFLGLAFLVRWAAERAVFPVGARVALAGFAGMALLATGWRLRERRPGYAMTLQGAGVAIVYLTAYAALRLYDLIAPGTAFTVMAGICALATVLALRQDSMSLAVLAFGGGFAAPVLASTGHGSHVALFGWYALLDLAVMFIAARRQWRALSRMAFIATFAIATVWGVLRYRPELFATTEPFLLLFFALFTAAGVLPALRRLPPAATALDGMLVFGTPLVAFALQAKLVDDTEYGLAWSALALGLLYLLLARRVGANAGPAATRATATAARAGHPDRAATADHTATDDNDAPDLRLLADALLALGIGFLTLAIPLAFGSGWTSAGFALEGAGLAWIGLRQRRWLPRLSGVALQFAAGLFFLDSVSVTRWQQTPFANEDFLGAALLAASAFLVAWWLRALDADAAPGHASRLAGNARAGTRGDAPRATDLAGTPDAAPASLPESLWRGIERLLPEPMWLLGFGWTLAAFALDITRNVVGPDSLLAPAWPHAVQPNLMLLAFCGCALAAWLAGARLGWPVAQWPARWTLPVLAATVCLDIGHGLGLTDAYGALVWPLTLAAHFRLLRAADLRDATARDGDWLARRLGNPVAPLLHAGTVWLLTLLAGWVVWRHVDDARLWRSDWAAVLNAGAAAAVLLGLVLWNRLGAASWPIAAQPRAWRLAGALPAAGLLLLGNGALALLARGDTPPLPWIALANPVDLVLVAGLAVFTLWWRLLADRAAEDSPAPSPLLGLPPVLLALAAFLDLNTMWLRIAHHLAGVPWTHEALFHSPLVQLGYALLWTVLAFVLMLSARRGASRALWLCGAGLLGLVVLKLFVVDLANAGSGERIAAFIGTGVLMLVVGYVAPMPPAEDEAPSASARKTRPRDPAPPAA</sequence>
<feature type="compositionally biased region" description="Basic and acidic residues" evidence="1">
    <location>
        <begin position="495"/>
        <end position="508"/>
    </location>
</feature>
<feature type="transmembrane region" description="Helical" evidence="2">
    <location>
        <begin position="240"/>
        <end position="259"/>
    </location>
</feature>
<feature type="region of interest" description="Disordered" evidence="1">
    <location>
        <begin position="63"/>
        <end position="194"/>
    </location>
</feature>
<feature type="transmembrane region" description="Helical" evidence="2">
    <location>
        <begin position="271"/>
        <end position="291"/>
    </location>
</feature>
<feature type="transmembrane region" description="Helical" evidence="2">
    <location>
        <begin position="601"/>
        <end position="618"/>
    </location>
</feature>
<feature type="transmembrane region" description="Helical" evidence="2">
    <location>
        <begin position="915"/>
        <end position="938"/>
    </location>
</feature>
<evidence type="ECO:0000313" key="3">
    <source>
        <dbReference type="Proteomes" id="UP000675920"/>
    </source>
</evidence>
<proteinExistence type="predicted"/>
<feature type="transmembrane region" description="Helical" evidence="2">
    <location>
        <begin position="719"/>
        <end position="738"/>
    </location>
</feature>
<feature type="transmembrane region" description="Helical" evidence="2">
    <location>
        <begin position="518"/>
        <end position="537"/>
    </location>
</feature>
<keyword evidence="2" id="KW-0812">Transmembrane</keyword>
<feature type="transmembrane region" description="Helical" evidence="2">
    <location>
        <begin position="403"/>
        <end position="421"/>
    </location>
</feature>